<name>A0A0R1K6W1_9LACO</name>
<dbReference type="InterPro" id="IPR013221">
    <property type="entry name" value="Mur_ligase_cen"/>
</dbReference>
<dbReference type="Pfam" id="PF08245">
    <property type="entry name" value="Mur_ligase_M"/>
    <property type="match status" value="1"/>
</dbReference>
<comment type="cofactor">
    <cofactor evidence="1">
        <name>Mg(2+)</name>
        <dbReference type="ChEBI" id="CHEBI:18420"/>
    </cofactor>
</comment>
<dbReference type="SUPFAM" id="SSF53244">
    <property type="entry name" value="MurD-like peptide ligases, peptide-binding domain"/>
    <property type="match status" value="1"/>
</dbReference>
<organism evidence="14 15">
    <name type="scientific">Levilactobacillus namurensis DSM 19117</name>
    <dbReference type="NCBI Taxonomy" id="1423773"/>
    <lineage>
        <taxon>Bacteria</taxon>
        <taxon>Bacillati</taxon>
        <taxon>Bacillota</taxon>
        <taxon>Bacilli</taxon>
        <taxon>Lactobacillales</taxon>
        <taxon>Lactobacillaceae</taxon>
        <taxon>Levilactobacillus</taxon>
    </lineage>
</organism>
<dbReference type="SUPFAM" id="SSF53623">
    <property type="entry name" value="MurD-like peptide ligases, catalytic domain"/>
    <property type="match status" value="1"/>
</dbReference>
<reference evidence="14 15" key="1">
    <citation type="journal article" date="2015" name="Genome Announc.">
        <title>Expanding the biotechnology potential of lactobacilli through comparative genomics of 213 strains and associated genera.</title>
        <authorList>
            <person name="Sun Z."/>
            <person name="Harris H.M."/>
            <person name="McCann A."/>
            <person name="Guo C."/>
            <person name="Argimon S."/>
            <person name="Zhang W."/>
            <person name="Yang X."/>
            <person name="Jeffery I.B."/>
            <person name="Cooney J.C."/>
            <person name="Kagawa T.F."/>
            <person name="Liu W."/>
            <person name="Song Y."/>
            <person name="Salvetti E."/>
            <person name="Wrobel A."/>
            <person name="Rasinkangas P."/>
            <person name="Parkhill J."/>
            <person name="Rea M.C."/>
            <person name="O'Sullivan O."/>
            <person name="Ritari J."/>
            <person name="Douillard F.P."/>
            <person name="Paul Ross R."/>
            <person name="Yang R."/>
            <person name="Briner A.E."/>
            <person name="Felis G.E."/>
            <person name="de Vos W.M."/>
            <person name="Barrangou R."/>
            <person name="Klaenhammer T.R."/>
            <person name="Caufield P.W."/>
            <person name="Cui Y."/>
            <person name="Zhang H."/>
            <person name="O'Toole P.W."/>
        </authorList>
    </citation>
    <scope>NUCLEOTIDE SEQUENCE [LARGE SCALE GENOMIC DNA]</scope>
    <source>
        <strain evidence="14 15">DSM 19117</strain>
    </source>
</reference>
<dbReference type="GO" id="GO:0004326">
    <property type="term" value="F:tetrahydrofolylpolyglutamate synthase activity"/>
    <property type="evidence" value="ECO:0007669"/>
    <property type="project" value="UniProtKB-EC"/>
</dbReference>
<keyword evidence="5" id="KW-0479">Metal-binding</keyword>
<dbReference type="EMBL" id="AZDT01000019">
    <property type="protein sequence ID" value="KRK76457.1"/>
    <property type="molecule type" value="Genomic_DNA"/>
</dbReference>
<sequence length="433" mass="48082">MMTTTFTTKTDVVDWLLSRGYFQDCPGLDRTAALLQQLGHPERTYPTIHVAGTNGKGSTTQVLANLLQANGLRVGTFNSPFITEFTDQVEINGQKIPAAAMVQLGNQLRPLVAQLDTQPALRGATEFEILTALALAYFRDRVDVAIIEVGMGGLRDSTNVIQPELTAITTIGLDHTAYLGNTLGQIAAQKAGIIKPKTPIVVGNVPEAALTVIQHQAQQPAAPLTVWSRDYRTRSLGWHHQAEHFTFEHSDLTFDHLATPLIGPEQVENAAVALELYVLYAQRHHLTLDSQRLAAALLQTRWPARMEVLEHHPLVMLDGAHNLHAIKRLKQTLLTDYPDYRLHILFSAIRTKNIAAMVTELLTLPQVTLTLTTFDDPRALKVADFTQWQDRLTLAPDWYPAYQALRAQLAPHDLLLITGSLYFASEVRARLKP</sequence>
<dbReference type="STRING" id="1423773.FD30_GL001394"/>
<dbReference type="InterPro" id="IPR001645">
    <property type="entry name" value="Folylpolyglutamate_synth"/>
</dbReference>
<feature type="domain" description="Mur ligase C-terminal" evidence="12">
    <location>
        <begin position="305"/>
        <end position="420"/>
    </location>
</feature>
<accession>A0A0R1K6W1</accession>
<dbReference type="PROSITE" id="PS01012">
    <property type="entry name" value="FOLYLPOLYGLU_SYNT_2"/>
    <property type="match status" value="1"/>
</dbReference>
<keyword evidence="15" id="KW-1185">Reference proteome</keyword>
<dbReference type="NCBIfam" id="TIGR01499">
    <property type="entry name" value="folC"/>
    <property type="match status" value="1"/>
</dbReference>
<evidence type="ECO:0000313" key="14">
    <source>
        <dbReference type="EMBL" id="KRK76457.1"/>
    </source>
</evidence>
<gene>
    <name evidence="14" type="ORF">FD30_GL001394</name>
</gene>
<evidence type="ECO:0000259" key="13">
    <source>
        <dbReference type="Pfam" id="PF08245"/>
    </source>
</evidence>
<evidence type="ECO:0000256" key="1">
    <source>
        <dbReference type="ARBA" id="ARBA00001946"/>
    </source>
</evidence>
<dbReference type="PROSITE" id="PS01011">
    <property type="entry name" value="FOLYLPOLYGLU_SYNT_1"/>
    <property type="match status" value="1"/>
</dbReference>
<keyword evidence="6 11" id="KW-0547">Nucleotide-binding</keyword>
<dbReference type="PATRIC" id="fig|1423773.3.peg.1429"/>
<protein>
    <recommendedName>
        <fullName evidence="3">tetrahydrofolate synthase</fullName>
        <ecNumber evidence="3">6.3.2.17</ecNumber>
    </recommendedName>
    <alternativeName>
        <fullName evidence="9">Tetrahydrofolylpolyglutamate synthase</fullName>
    </alternativeName>
</protein>
<dbReference type="AlphaFoldDB" id="A0A0R1K6W1"/>
<dbReference type="GO" id="GO:0008841">
    <property type="term" value="F:dihydrofolate synthase activity"/>
    <property type="evidence" value="ECO:0007669"/>
    <property type="project" value="TreeGrafter"/>
</dbReference>
<dbReference type="PIRSF" id="PIRSF001563">
    <property type="entry name" value="Folylpolyglu_synth"/>
    <property type="match status" value="1"/>
</dbReference>
<evidence type="ECO:0000259" key="12">
    <source>
        <dbReference type="Pfam" id="PF02875"/>
    </source>
</evidence>
<dbReference type="Pfam" id="PF02875">
    <property type="entry name" value="Mur_ligase_C"/>
    <property type="match status" value="1"/>
</dbReference>
<evidence type="ECO:0000256" key="5">
    <source>
        <dbReference type="ARBA" id="ARBA00022723"/>
    </source>
</evidence>
<dbReference type="PANTHER" id="PTHR11136">
    <property type="entry name" value="FOLYLPOLYGLUTAMATE SYNTHASE-RELATED"/>
    <property type="match status" value="1"/>
</dbReference>
<evidence type="ECO:0000256" key="11">
    <source>
        <dbReference type="PIRNR" id="PIRNR001563"/>
    </source>
</evidence>
<comment type="similarity">
    <text evidence="2 11">Belongs to the folylpolyglutamate synthase family.</text>
</comment>
<evidence type="ECO:0000256" key="7">
    <source>
        <dbReference type="ARBA" id="ARBA00022840"/>
    </source>
</evidence>
<comment type="catalytic activity">
    <reaction evidence="10">
        <text>(6S)-5,6,7,8-tetrahydrofolyl-(gamma-L-Glu)(n) + L-glutamate + ATP = (6S)-5,6,7,8-tetrahydrofolyl-(gamma-L-Glu)(n+1) + ADP + phosphate + H(+)</text>
        <dbReference type="Rhea" id="RHEA:10580"/>
        <dbReference type="Rhea" id="RHEA-COMP:14738"/>
        <dbReference type="Rhea" id="RHEA-COMP:14740"/>
        <dbReference type="ChEBI" id="CHEBI:15378"/>
        <dbReference type="ChEBI" id="CHEBI:29985"/>
        <dbReference type="ChEBI" id="CHEBI:30616"/>
        <dbReference type="ChEBI" id="CHEBI:43474"/>
        <dbReference type="ChEBI" id="CHEBI:141005"/>
        <dbReference type="ChEBI" id="CHEBI:456216"/>
        <dbReference type="EC" id="6.3.2.17"/>
    </reaction>
</comment>
<dbReference type="Proteomes" id="UP000051162">
    <property type="component" value="Unassembled WGS sequence"/>
</dbReference>
<dbReference type="InterPro" id="IPR036615">
    <property type="entry name" value="Mur_ligase_C_dom_sf"/>
</dbReference>
<comment type="caution">
    <text evidence="14">The sequence shown here is derived from an EMBL/GenBank/DDBJ whole genome shotgun (WGS) entry which is preliminary data.</text>
</comment>
<evidence type="ECO:0000256" key="9">
    <source>
        <dbReference type="ARBA" id="ARBA00030592"/>
    </source>
</evidence>
<dbReference type="GO" id="GO:0046872">
    <property type="term" value="F:metal ion binding"/>
    <property type="evidence" value="ECO:0007669"/>
    <property type="project" value="UniProtKB-KW"/>
</dbReference>
<dbReference type="InterPro" id="IPR018109">
    <property type="entry name" value="Folylpolyglutamate_synth_CS"/>
</dbReference>
<feature type="domain" description="Mur ligase central" evidence="13">
    <location>
        <begin position="50"/>
        <end position="274"/>
    </location>
</feature>
<dbReference type="GO" id="GO:0005737">
    <property type="term" value="C:cytoplasm"/>
    <property type="evidence" value="ECO:0007669"/>
    <property type="project" value="TreeGrafter"/>
</dbReference>
<keyword evidence="4 11" id="KW-0436">Ligase</keyword>
<dbReference type="PANTHER" id="PTHR11136:SF0">
    <property type="entry name" value="DIHYDROFOLATE SYNTHETASE-RELATED"/>
    <property type="match status" value="1"/>
</dbReference>
<dbReference type="FunFam" id="3.40.1190.10:FF:000011">
    <property type="entry name" value="Folylpolyglutamate synthase/dihydrofolate synthase"/>
    <property type="match status" value="1"/>
</dbReference>
<dbReference type="InterPro" id="IPR004101">
    <property type="entry name" value="Mur_ligase_C"/>
</dbReference>
<dbReference type="EC" id="6.3.2.17" evidence="3"/>
<evidence type="ECO:0000313" key="15">
    <source>
        <dbReference type="Proteomes" id="UP000051162"/>
    </source>
</evidence>
<dbReference type="InterPro" id="IPR036565">
    <property type="entry name" value="Mur-like_cat_sf"/>
</dbReference>
<dbReference type="Gene3D" id="3.90.190.20">
    <property type="entry name" value="Mur ligase, C-terminal domain"/>
    <property type="match status" value="1"/>
</dbReference>
<proteinExistence type="inferred from homology"/>
<evidence type="ECO:0000256" key="8">
    <source>
        <dbReference type="ARBA" id="ARBA00022842"/>
    </source>
</evidence>
<dbReference type="GO" id="GO:0005524">
    <property type="term" value="F:ATP binding"/>
    <property type="evidence" value="ECO:0007669"/>
    <property type="project" value="UniProtKB-KW"/>
</dbReference>
<dbReference type="Gene3D" id="3.40.1190.10">
    <property type="entry name" value="Mur-like, catalytic domain"/>
    <property type="match status" value="1"/>
</dbReference>
<evidence type="ECO:0000256" key="4">
    <source>
        <dbReference type="ARBA" id="ARBA00022598"/>
    </source>
</evidence>
<evidence type="ECO:0000256" key="2">
    <source>
        <dbReference type="ARBA" id="ARBA00008276"/>
    </source>
</evidence>
<keyword evidence="8" id="KW-0460">Magnesium</keyword>
<evidence type="ECO:0000256" key="6">
    <source>
        <dbReference type="ARBA" id="ARBA00022741"/>
    </source>
</evidence>
<keyword evidence="7 11" id="KW-0067">ATP-binding</keyword>
<evidence type="ECO:0000256" key="3">
    <source>
        <dbReference type="ARBA" id="ARBA00013025"/>
    </source>
</evidence>
<evidence type="ECO:0000256" key="10">
    <source>
        <dbReference type="ARBA" id="ARBA00047493"/>
    </source>
</evidence>